<organism evidence="1 2">
    <name type="scientific">Streptomyces alboflavus</name>
    <dbReference type="NCBI Taxonomy" id="67267"/>
    <lineage>
        <taxon>Bacteria</taxon>
        <taxon>Bacillati</taxon>
        <taxon>Actinomycetota</taxon>
        <taxon>Actinomycetes</taxon>
        <taxon>Kitasatosporales</taxon>
        <taxon>Streptomycetaceae</taxon>
        <taxon>Streptomyces</taxon>
    </lineage>
</organism>
<accession>A0A1Z1WNA6</accession>
<evidence type="ECO:0000313" key="2">
    <source>
        <dbReference type="Proteomes" id="UP000195880"/>
    </source>
</evidence>
<sequence>MYSMTTPVEVWRAPMTETAYTTRRDWGQAVRVWSGRASVQPASTREEPSPARDLSQERLSVFLPFSAVVEHTDRLLIEGRWYEVDGEPERHSQTSRRHTRLTLWRCAS</sequence>
<dbReference type="KEGG" id="salf:SMD44_07375"/>
<keyword evidence="2" id="KW-1185">Reference proteome</keyword>
<dbReference type="EMBL" id="CP021748">
    <property type="protein sequence ID" value="ARX87893.1"/>
    <property type="molecule type" value="Genomic_DNA"/>
</dbReference>
<dbReference type="AlphaFoldDB" id="A0A1Z1WNA6"/>
<evidence type="ECO:0008006" key="3">
    <source>
        <dbReference type="Google" id="ProtNLM"/>
    </source>
</evidence>
<gene>
    <name evidence="1" type="ORF">SMD44_07375</name>
</gene>
<evidence type="ECO:0000313" key="1">
    <source>
        <dbReference type="EMBL" id="ARX87893.1"/>
    </source>
</evidence>
<protein>
    <recommendedName>
        <fullName evidence="3">Head-tail adaptor protein</fullName>
    </recommendedName>
</protein>
<name>A0A1Z1WNA6_9ACTN</name>
<proteinExistence type="predicted"/>
<reference evidence="1 2" key="1">
    <citation type="submission" date="2017-05" db="EMBL/GenBank/DDBJ databases">
        <title>Streptomyces alboflavus Genome sequencing and assembly.</title>
        <authorList>
            <person name="Wang Y."/>
            <person name="Du B."/>
            <person name="Ding Y."/>
            <person name="Liu H."/>
            <person name="Hou Q."/>
            <person name="Liu K."/>
            <person name="Wang C."/>
            <person name="Yao L."/>
        </authorList>
    </citation>
    <scope>NUCLEOTIDE SEQUENCE [LARGE SCALE GENOMIC DNA]</scope>
    <source>
        <strain evidence="1 2">MDJK44</strain>
    </source>
</reference>
<dbReference type="Proteomes" id="UP000195880">
    <property type="component" value="Chromosome"/>
</dbReference>